<sequence>MDSDKEIVRYNDYNVKNSISTRFDLCSDCDKDDNIYMYNSHKNQICIYSPDLEFIDQFSIINEDKECNPIAVRIQDEKLVFLMYDPCLNGSVNIFLFSLTNRELLQTLELNKRYIPSYSNLSICFVPFGNVLIGKYAYIEKVEIIVVWYLSGGCNVRYYKCKSNQRMGVSIGLTMSQDFKIVRSTDIGFIRVYNPNSYIDK</sequence>
<comment type="caution">
    <text evidence="1">The sequence shown here is derived from an EMBL/GenBank/DDBJ whole genome shotgun (WGS) entry which is preliminary data.</text>
</comment>
<name>A0AAV7JRB8_9METZ</name>
<dbReference type="SUPFAM" id="SSF101898">
    <property type="entry name" value="NHL repeat"/>
    <property type="match status" value="1"/>
</dbReference>
<gene>
    <name evidence="1" type="ORF">LOD99_5572</name>
</gene>
<organism evidence="1 2">
    <name type="scientific">Oopsacas minuta</name>
    <dbReference type="NCBI Taxonomy" id="111878"/>
    <lineage>
        <taxon>Eukaryota</taxon>
        <taxon>Metazoa</taxon>
        <taxon>Porifera</taxon>
        <taxon>Hexactinellida</taxon>
        <taxon>Hexasterophora</taxon>
        <taxon>Lyssacinosida</taxon>
        <taxon>Leucopsacidae</taxon>
        <taxon>Oopsacas</taxon>
    </lineage>
</organism>
<keyword evidence="2" id="KW-1185">Reference proteome</keyword>
<evidence type="ECO:0000313" key="2">
    <source>
        <dbReference type="Proteomes" id="UP001165289"/>
    </source>
</evidence>
<accession>A0AAV7JRB8</accession>
<dbReference type="Proteomes" id="UP001165289">
    <property type="component" value="Unassembled WGS sequence"/>
</dbReference>
<proteinExistence type="predicted"/>
<protein>
    <submittedName>
        <fullName evidence="1">Uncharacterized protein</fullName>
    </submittedName>
</protein>
<reference evidence="1 2" key="1">
    <citation type="journal article" date="2023" name="BMC Biol.">
        <title>The compact genome of the sponge Oopsacas minuta (Hexactinellida) is lacking key metazoan core genes.</title>
        <authorList>
            <person name="Santini S."/>
            <person name="Schenkelaars Q."/>
            <person name="Jourda C."/>
            <person name="Duchesne M."/>
            <person name="Belahbib H."/>
            <person name="Rocher C."/>
            <person name="Selva M."/>
            <person name="Riesgo A."/>
            <person name="Vervoort M."/>
            <person name="Leys S.P."/>
            <person name="Kodjabachian L."/>
            <person name="Le Bivic A."/>
            <person name="Borchiellini C."/>
            <person name="Claverie J.M."/>
            <person name="Renard E."/>
        </authorList>
    </citation>
    <scope>NUCLEOTIDE SEQUENCE [LARGE SCALE GENOMIC DNA]</scope>
    <source>
        <strain evidence="1">SPO-2</strain>
    </source>
</reference>
<dbReference type="AlphaFoldDB" id="A0AAV7JRB8"/>
<evidence type="ECO:0000313" key="1">
    <source>
        <dbReference type="EMBL" id="KAI6650995.1"/>
    </source>
</evidence>
<dbReference type="EMBL" id="JAKMXF010000308">
    <property type="protein sequence ID" value="KAI6650995.1"/>
    <property type="molecule type" value="Genomic_DNA"/>
</dbReference>